<evidence type="ECO:0000313" key="5">
    <source>
        <dbReference type="EMBL" id="KAL3767165.1"/>
    </source>
</evidence>
<comment type="caution">
    <text evidence="5">The sequence shown here is derived from an EMBL/GenBank/DDBJ whole genome shotgun (WGS) entry which is preliminary data.</text>
</comment>
<dbReference type="PANTHER" id="PTHR12411">
    <property type="entry name" value="CYSTEINE PROTEASE FAMILY C1-RELATED"/>
    <property type="match status" value="1"/>
</dbReference>
<dbReference type="FunFam" id="3.90.70.10:FF:000117">
    <property type="entry name" value="Probable papain cysteine protease"/>
    <property type="match status" value="1"/>
</dbReference>
<dbReference type="InterPro" id="IPR038765">
    <property type="entry name" value="Papain-like_cys_pep_sf"/>
</dbReference>
<dbReference type="Pfam" id="PF00112">
    <property type="entry name" value="Peptidase_C1"/>
    <property type="match status" value="1"/>
</dbReference>
<evidence type="ECO:0000259" key="4">
    <source>
        <dbReference type="SMART" id="SM00645"/>
    </source>
</evidence>
<accession>A0ABD3MT76</accession>
<dbReference type="InterPro" id="IPR013128">
    <property type="entry name" value="Peptidase_C1A"/>
</dbReference>
<protein>
    <recommendedName>
        <fullName evidence="4">Peptidase C1A papain C-terminal domain-containing protein</fullName>
    </recommendedName>
</protein>
<name>A0ABD3MT76_9STRA</name>
<evidence type="ECO:0000256" key="3">
    <source>
        <dbReference type="SAM" id="SignalP"/>
    </source>
</evidence>
<dbReference type="PRINTS" id="PR00705">
    <property type="entry name" value="PAPAIN"/>
</dbReference>
<reference evidence="5 6" key="1">
    <citation type="submission" date="2024-10" db="EMBL/GenBank/DDBJ databases">
        <title>Updated reference genomes for cyclostephanoid diatoms.</title>
        <authorList>
            <person name="Roberts W.R."/>
            <person name="Alverson A.J."/>
        </authorList>
    </citation>
    <scope>NUCLEOTIDE SEQUENCE [LARGE SCALE GENOMIC DNA]</scope>
    <source>
        <strain evidence="5 6">AJA232-27</strain>
    </source>
</reference>
<comment type="similarity">
    <text evidence="1">Belongs to the peptidase C1 family.</text>
</comment>
<dbReference type="EMBL" id="JALLBG020000077">
    <property type="protein sequence ID" value="KAL3767165.1"/>
    <property type="molecule type" value="Genomic_DNA"/>
</dbReference>
<gene>
    <name evidence="5" type="ORF">ACHAWU_003256</name>
</gene>
<keyword evidence="6" id="KW-1185">Reference proteome</keyword>
<dbReference type="InterPro" id="IPR000668">
    <property type="entry name" value="Peptidase_C1A_C"/>
</dbReference>
<dbReference type="Gene3D" id="3.90.70.10">
    <property type="entry name" value="Cysteine proteinases"/>
    <property type="match status" value="1"/>
</dbReference>
<evidence type="ECO:0000313" key="6">
    <source>
        <dbReference type="Proteomes" id="UP001530293"/>
    </source>
</evidence>
<feature type="domain" description="Peptidase C1A papain C-terminal" evidence="4">
    <location>
        <begin position="54"/>
        <end position="313"/>
    </location>
</feature>
<sequence length="363" mass="39781">MANPKRRLIPALILVSAMTVRADPFNEYVVLPSHTKTSHVISPLPHSYMTNADLPVEWNWNDVNGTSCLTKQLNQHIPQYCGSCWAHAALSSLADRIKIARNCAAEDINLSIQFVLNCGGEVAGSCHGGSVTGAYQFIHEFGSVPFDTCQPYIACSSDSKEGFCEHVDTTCSALNTCRTCSKFTDDGGDCKALKYYPNATVAEYGIINHHTTSDIADRVNKIKMEIYARGPVAANINGKPLHDFMGGKIFDDDTASRDTTHVVSIVGWGVEENGKEYWIIRNSWGSYWAEGGFFRVEMGKNILGVEEKISWATPGSWTEKNVPCSEDGTICGDEAIGLDGNLKFMSYVGQGYVDPSVYLIAME</sequence>
<evidence type="ECO:0000256" key="2">
    <source>
        <dbReference type="ARBA" id="ARBA00023145"/>
    </source>
</evidence>
<keyword evidence="2" id="KW-0865">Zymogen</keyword>
<feature type="chain" id="PRO_5044786731" description="Peptidase C1A papain C-terminal domain-containing protein" evidence="3">
    <location>
        <begin position="23"/>
        <end position="363"/>
    </location>
</feature>
<keyword evidence="3" id="KW-0732">Signal</keyword>
<dbReference type="SUPFAM" id="SSF54001">
    <property type="entry name" value="Cysteine proteinases"/>
    <property type="match status" value="1"/>
</dbReference>
<dbReference type="SMART" id="SM00645">
    <property type="entry name" value="Pept_C1"/>
    <property type="match status" value="1"/>
</dbReference>
<dbReference type="AlphaFoldDB" id="A0ABD3MT76"/>
<proteinExistence type="inferred from homology"/>
<feature type="signal peptide" evidence="3">
    <location>
        <begin position="1"/>
        <end position="22"/>
    </location>
</feature>
<evidence type="ECO:0000256" key="1">
    <source>
        <dbReference type="ARBA" id="ARBA00008455"/>
    </source>
</evidence>
<organism evidence="5 6">
    <name type="scientific">Discostella pseudostelligera</name>
    <dbReference type="NCBI Taxonomy" id="259834"/>
    <lineage>
        <taxon>Eukaryota</taxon>
        <taxon>Sar</taxon>
        <taxon>Stramenopiles</taxon>
        <taxon>Ochrophyta</taxon>
        <taxon>Bacillariophyta</taxon>
        <taxon>Coscinodiscophyceae</taxon>
        <taxon>Thalassiosirophycidae</taxon>
        <taxon>Stephanodiscales</taxon>
        <taxon>Stephanodiscaceae</taxon>
        <taxon>Discostella</taxon>
    </lineage>
</organism>
<dbReference type="Proteomes" id="UP001530293">
    <property type="component" value="Unassembled WGS sequence"/>
</dbReference>